<evidence type="ECO:0000259" key="6">
    <source>
        <dbReference type="Pfam" id="PF03755"/>
    </source>
</evidence>
<protein>
    <submittedName>
        <fullName evidence="8">Uncharacterized protein (TIGR00255 family)</fullName>
    </submittedName>
</protein>
<dbReference type="AlphaFoldDB" id="A0A2T0LF68"/>
<evidence type="ECO:0000313" key="9">
    <source>
        <dbReference type="Proteomes" id="UP000237797"/>
    </source>
</evidence>
<dbReference type="EMBL" id="PVNE01000010">
    <property type="protein sequence ID" value="PRX40833.1"/>
    <property type="molecule type" value="Genomic_DNA"/>
</dbReference>
<organism evidence="8 9">
    <name type="scientific">Planifilum fimeticola</name>
    <dbReference type="NCBI Taxonomy" id="201975"/>
    <lineage>
        <taxon>Bacteria</taxon>
        <taxon>Bacillati</taxon>
        <taxon>Bacillota</taxon>
        <taxon>Bacilli</taxon>
        <taxon>Bacillales</taxon>
        <taxon>Thermoactinomycetaceae</taxon>
        <taxon>Planifilum</taxon>
    </lineage>
</organism>
<keyword evidence="9" id="KW-1185">Reference proteome</keyword>
<accession>A0A2T0LF68</accession>
<dbReference type="GO" id="GO:0016787">
    <property type="term" value="F:hydrolase activity"/>
    <property type="evidence" value="ECO:0007669"/>
    <property type="project" value="UniProtKB-KW"/>
</dbReference>
<dbReference type="PANTHER" id="PTHR30636">
    <property type="entry name" value="UPF0701 PROTEIN YICC"/>
    <property type="match status" value="1"/>
</dbReference>
<dbReference type="Proteomes" id="UP000237797">
    <property type="component" value="Unassembled WGS sequence"/>
</dbReference>
<keyword evidence="2" id="KW-0540">Nuclease</keyword>
<dbReference type="InterPro" id="IPR013551">
    <property type="entry name" value="YicC-like_C"/>
</dbReference>
<reference evidence="8 9" key="1">
    <citation type="submission" date="2018-03" db="EMBL/GenBank/DDBJ databases">
        <title>Genomic Encyclopedia of Archaeal and Bacterial Type Strains, Phase II (KMG-II): from individual species to whole genera.</title>
        <authorList>
            <person name="Goeker M."/>
        </authorList>
    </citation>
    <scope>NUCLEOTIDE SEQUENCE [LARGE SCALE GENOMIC DNA]</scope>
    <source>
        <strain evidence="8 9">DSM 44946</strain>
    </source>
</reference>
<proteinExistence type="inferred from homology"/>
<keyword evidence="3" id="KW-0255">Endonuclease</keyword>
<dbReference type="InterPro" id="IPR013527">
    <property type="entry name" value="YicC-like_N"/>
</dbReference>
<evidence type="ECO:0000256" key="3">
    <source>
        <dbReference type="ARBA" id="ARBA00022759"/>
    </source>
</evidence>
<gene>
    <name evidence="8" type="ORF">CLV97_11024</name>
</gene>
<keyword evidence="4" id="KW-0378">Hydrolase</keyword>
<feature type="domain" description="Endoribonuclease YicC-like N-terminal" evidence="6">
    <location>
        <begin position="2"/>
        <end position="156"/>
    </location>
</feature>
<evidence type="ECO:0000256" key="1">
    <source>
        <dbReference type="ARBA" id="ARBA00001968"/>
    </source>
</evidence>
<feature type="domain" description="Endoribonuclease YicC-like C-terminal" evidence="7">
    <location>
        <begin position="173"/>
        <end position="292"/>
    </location>
</feature>
<dbReference type="GO" id="GO:0004521">
    <property type="term" value="F:RNA endonuclease activity"/>
    <property type="evidence" value="ECO:0007669"/>
    <property type="project" value="InterPro"/>
</dbReference>
<dbReference type="Pfam" id="PF08340">
    <property type="entry name" value="YicC-like_C"/>
    <property type="match status" value="1"/>
</dbReference>
<evidence type="ECO:0000256" key="2">
    <source>
        <dbReference type="ARBA" id="ARBA00022722"/>
    </source>
</evidence>
<dbReference type="PANTHER" id="PTHR30636:SF3">
    <property type="entry name" value="UPF0701 PROTEIN YICC"/>
    <property type="match status" value="1"/>
</dbReference>
<dbReference type="NCBIfam" id="TIGR00255">
    <property type="entry name" value="YicC/YloC family endoribonuclease"/>
    <property type="match status" value="1"/>
</dbReference>
<evidence type="ECO:0000256" key="4">
    <source>
        <dbReference type="ARBA" id="ARBA00022801"/>
    </source>
</evidence>
<dbReference type="InterPro" id="IPR005229">
    <property type="entry name" value="YicC/YloC-like"/>
</dbReference>
<evidence type="ECO:0000313" key="8">
    <source>
        <dbReference type="EMBL" id="PRX40833.1"/>
    </source>
</evidence>
<sequence>MIRSMTGYGRGCRQKDGISYEVEIRSVNNRFLDITVRLPGGWVSLEERIKREIQSLVRRGRVDVFVQVRTDQLPGRNVTINWEVAEAVIRAAREMKERFALDGSLSVSDLFHVPEVVGVEEVPLDPESCGDPLLEAVRLACINLVEMRRKEGKALAEDLIARTEALRKRLIEIRERAPRVVEDYRRRLEARLKEWMDGVSLDENRLMMEAAVHAERSDIEEELTRLDSHVSQFRQLLSSDEPVGRRLDFLLQEMNREINTIGSKANDGLISLCVVDCKSELEKMREQVQNIE</sequence>
<evidence type="ECO:0000256" key="5">
    <source>
        <dbReference type="ARBA" id="ARBA00035648"/>
    </source>
</evidence>
<comment type="caution">
    <text evidence="8">The sequence shown here is derived from an EMBL/GenBank/DDBJ whole genome shotgun (WGS) entry which is preliminary data.</text>
</comment>
<name>A0A2T0LF68_9BACL</name>
<comment type="similarity">
    <text evidence="5">Belongs to the YicC/YloC family.</text>
</comment>
<evidence type="ECO:0000259" key="7">
    <source>
        <dbReference type="Pfam" id="PF08340"/>
    </source>
</evidence>
<comment type="cofactor">
    <cofactor evidence="1">
        <name>a divalent metal cation</name>
        <dbReference type="ChEBI" id="CHEBI:60240"/>
    </cofactor>
</comment>
<dbReference type="Pfam" id="PF03755">
    <property type="entry name" value="YicC-like_N"/>
    <property type="match status" value="1"/>
</dbReference>